<dbReference type="SMART" id="SM00014">
    <property type="entry name" value="acidPPc"/>
    <property type="match status" value="1"/>
</dbReference>
<dbReference type="InterPro" id="IPR000326">
    <property type="entry name" value="PAP2/HPO"/>
</dbReference>
<sequence length="305" mass="32790">MFALAAVSLHAAEKPDSLSHSRSPLKSVVQAGTAFAVNVGITEVLKHTVTERRPDGSGDDSFPSRHTSWAYNLGSIGARELYRFSPWSVTGFHAMASAVGMQRIMARRHLPRDVLAGAAIGVASAELGYWLGGLFFHDAPLKLPHMSYERLAAFDYATVAVFPLSDIGEGLSLRTGFSAKAHVIYPLNEHLGLLAALKVQSLPVYRSGQFFGLLDSAGLSAGASYGMSLGGRWGIESDIVIGVSRVWGQGGYNCGRWAFDCDATLGFPCRIADMLMLGPRAGYNVMVMSDAISMLTLSFFTQITF</sequence>
<evidence type="ECO:0000313" key="2">
    <source>
        <dbReference type="EMBL" id="MEY8246213.1"/>
    </source>
</evidence>
<feature type="domain" description="Phosphatidic acid phosphatase type 2/haloperoxidase" evidence="1">
    <location>
        <begin position="26"/>
        <end position="129"/>
    </location>
</feature>
<dbReference type="InterPro" id="IPR036938">
    <property type="entry name" value="PAP2/HPO_sf"/>
</dbReference>
<dbReference type="SUPFAM" id="SSF48317">
    <property type="entry name" value="Acid phosphatase/Vanadium-dependent haloperoxidase"/>
    <property type="match status" value="1"/>
</dbReference>
<evidence type="ECO:0000259" key="1">
    <source>
        <dbReference type="SMART" id="SM00014"/>
    </source>
</evidence>
<dbReference type="Gene3D" id="1.20.144.10">
    <property type="entry name" value="Phosphatidic acid phosphatase type 2/haloperoxidase"/>
    <property type="match status" value="1"/>
</dbReference>
<reference evidence="2 3" key="1">
    <citation type="submission" date="2024-03" db="EMBL/GenBank/DDBJ databases">
        <title>Mouse gut bacterial collection (mGBC) of GemPharmatech.</title>
        <authorList>
            <person name="He Y."/>
            <person name="Dong L."/>
            <person name="Wu D."/>
            <person name="Gao X."/>
            <person name="Lin Z."/>
        </authorList>
    </citation>
    <scope>NUCLEOTIDE SEQUENCE [LARGE SCALE GENOMIC DNA]</scope>
    <source>
        <strain evidence="2 3">54-13</strain>
    </source>
</reference>
<gene>
    <name evidence="2" type="ORF">AAK873_11390</name>
</gene>
<comment type="caution">
    <text evidence="2">The sequence shown here is derived from an EMBL/GenBank/DDBJ whole genome shotgun (WGS) entry which is preliminary data.</text>
</comment>
<evidence type="ECO:0000313" key="3">
    <source>
        <dbReference type="Proteomes" id="UP001565200"/>
    </source>
</evidence>
<name>A0ABV4CXS4_9BACT</name>
<organism evidence="2 3">
    <name type="scientific">Heminiphilus faecis</name>
    <dbReference type="NCBI Taxonomy" id="2601703"/>
    <lineage>
        <taxon>Bacteria</taxon>
        <taxon>Pseudomonadati</taxon>
        <taxon>Bacteroidota</taxon>
        <taxon>Bacteroidia</taxon>
        <taxon>Bacteroidales</taxon>
        <taxon>Muribaculaceae</taxon>
        <taxon>Heminiphilus</taxon>
    </lineage>
</organism>
<protein>
    <submittedName>
        <fullName evidence="2">Phosphatase PAP2 family protein</fullName>
    </submittedName>
</protein>
<dbReference type="EMBL" id="JBCLPP010000036">
    <property type="protein sequence ID" value="MEY8246213.1"/>
    <property type="molecule type" value="Genomic_DNA"/>
</dbReference>
<dbReference type="RefSeq" id="WP_205523846.1">
    <property type="nucleotide sequence ID" value="NZ_JBCLPP010000036.1"/>
</dbReference>
<keyword evidence="3" id="KW-1185">Reference proteome</keyword>
<dbReference type="Pfam" id="PF01569">
    <property type="entry name" value="PAP2"/>
    <property type="match status" value="1"/>
</dbReference>
<accession>A0ABV4CXS4</accession>
<proteinExistence type="predicted"/>
<dbReference type="Proteomes" id="UP001565200">
    <property type="component" value="Unassembled WGS sequence"/>
</dbReference>